<comment type="caution">
    <text evidence="1">The sequence shown here is derived from an EMBL/GenBank/DDBJ whole genome shotgun (WGS) entry which is preliminary data.</text>
</comment>
<name>A0A0E2BEV6_9LEPT</name>
<evidence type="ECO:0000313" key="2">
    <source>
        <dbReference type="Proteomes" id="UP000006329"/>
    </source>
</evidence>
<accession>A0A0E2BEV6</accession>
<evidence type="ECO:0000313" key="1">
    <source>
        <dbReference type="EMBL" id="EKO33858.1"/>
    </source>
</evidence>
<dbReference type="AlphaFoldDB" id="A0A0E2BEV6"/>
<organism evidence="1 2">
    <name type="scientific">Leptospira santarosai str. MOR084</name>
    <dbReference type="NCBI Taxonomy" id="1049984"/>
    <lineage>
        <taxon>Bacteria</taxon>
        <taxon>Pseudomonadati</taxon>
        <taxon>Spirochaetota</taxon>
        <taxon>Spirochaetia</taxon>
        <taxon>Leptospirales</taxon>
        <taxon>Leptospiraceae</taxon>
        <taxon>Leptospira</taxon>
    </lineage>
</organism>
<proteinExistence type="predicted"/>
<sequence>MLREIRPKVNVRLCLDLGNVGVPTFCFYGKMEPTKETAELTSVWK</sequence>
<dbReference type="Proteomes" id="UP000006329">
    <property type="component" value="Unassembled WGS sequence"/>
</dbReference>
<gene>
    <name evidence="1" type="ORF">LEP1GSC179_2914</name>
</gene>
<dbReference type="EMBL" id="AHON02000043">
    <property type="protein sequence ID" value="EKO33858.1"/>
    <property type="molecule type" value="Genomic_DNA"/>
</dbReference>
<protein>
    <submittedName>
        <fullName evidence="1">Uncharacterized protein</fullName>
    </submittedName>
</protein>
<keyword evidence="2" id="KW-1185">Reference proteome</keyword>
<reference evidence="1" key="1">
    <citation type="submission" date="2012-10" db="EMBL/GenBank/DDBJ databases">
        <authorList>
            <person name="Harkins D.M."/>
            <person name="Durkin A.S."/>
            <person name="Brinkac L.M."/>
            <person name="Haft D.H."/>
            <person name="Selengut J.D."/>
            <person name="Sanka R."/>
            <person name="DePew J."/>
            <person name="Purushe J."/>
            <person name="Matthias M.A."/>
            <person name="Vinetz J.M."/>
            <person name="Sutton G.G."/>
            <person name="Nierman W.C."/>
            <person name="Fouts D.E."/>
        </authorList>
    </citation>
    <scope>NUCLEOTIDE SEQUENCE [LARGE SCALE GENOMIC DNA]</scope>
    <source>
        <strain evidence="1">MOR084</strain>
    </source>
</reference>